<proteinExistence type="predicted"/>
<evidence type="ECO:0000259" key="3">
    <source>
        <dbReference type="Pfam" id="PF07715"/>
    </source>
</evidence>
<dbReference type="Proteomes" id="UP000199534">
    <property type="component" value="Unassembled WGS sequence"/>
</dbReference>
<name>A0A1I6H2E9_9FLAO</name>
<organism evidence="4 5">
    <name type="scientific">Robiginitalea myxolifaciens</name>
    <dbReference type="NCBI Taxonomy" id="400055"/>
    <lineage>
        <taxon>Bacteria</taxon>
        <taxon>Pseudomonadati</taxon>
        <taxon>Bacteroidota</taxon>
        <taxon>Flavobacteriia</taxon>
        <taxon>Flavobacteriales</taxon>
        <taxon>Flavobacteriaceae</taxon>
        <taxon>Robiginitalea</taxon>
    </lineage>
</organism>
<keyword evidence="4" id="KW-0675">Receptor</keyword>
<dbReference type="RefSeq" id="WP_092982578.1">
    <property type="nucleotide sequence ID" value="NZ_FOYQ01000002.1"/>
</dbReference>
<dbReference type="Gene3D" id="2.170.130.10">
    <property type="entry name" value="TonB-dependent receptor, plug domain"/>
    <property type="match status" value="1"/>
</dbReference>
<feature type="domain" description="TonB-dependent receptor plug" evidence="3">
    <location>
        <begin position="285"/>
        <end position="410"/>
    </location>
</feature>
<sequence length="757" mass="83093">MRTYLRLSLLCILLAFPVFAQGQTNGTITLAWDTSASMADNEPIYAFRYLDGVFASNPNTGVRLLEFNTGVKETNFRVSDGDWSTLKDYLKDLKYDGIALYGILSDYLGTEATYIYTDGDLLLEGDKLAVEVGNVIMSRATGESQRWLERAALIYRGEYVQLKPKDSEINASSGGAIANAEDLSLIEGTVYIDGTPSRGVLVQSLKLGEEQRTGPEGKFSMNSSIGDTLFLSGPGLESRMIITGSDKLYNFYLNSKGIDLDEVTVTGERLEEPEMVQTAIAPRDKRRVGYAVQTIGDEDIDEIETDIVQTLLSGKFTGIELARNGQDASQFVTRQMKSIVLNNYGLIVVDGTPMGRSDGGGHTNNNAGGGGGAKRVFDTSYLDPENIASMTLLKGFVATNKYGSLGSGGVLEITTKNAVYAKSGQKPEDALKVKGNIYEDGSDPALVNFSALTELLRGVPASRRIDRYFELRAGNENDVSFYLEAYDFFKEDKPVDALRILSNVIQLAPEDPEAYFMVSLGIQELLYAGGSRPGFGGSRLQKSTEVITPAGQILATTLEKLDPQAFQGKVHQAYLKSDAHLFEDNIKGLSRDYRSLKATTGLSRDYATDLGKSVAYLASVRSRDLGNEKPTIGVTGSYPARIVFEWSRPGAQFVLQSVNPQMRYYNWDHTELGEVNRLREEMQTGISLRSFDLAGAGSTGEWIFNIENAEDPALSDTPLMVGCRVYYNYGSPSVRMEYHTTTLRPGEKKQVLRIPVN</sequence>
<feature type="chain" id="PRO_5011561701" evidence="2">
    <location>
        <begin position="21"/>
        <end position="757"/>
    </location>
</feature>
<dbReference type="SUPFAM" id="SSF56935">
    <property type="entry name" value="Porins"/>
    <property type="match status" value="1"/>
</dbReference>
<gene>
    <name evidence="4" type="ORF">SAMN04490243_2138</name>
</gene>
<dbReference type="PANTHER" id="PTHR30069:SF29">
    <property type="entry name" value="HEMOGLOBIN AND HEMOGLOBIN-HAPTOGLOBIN-BINDING PROTEIN 1-RELATED"/>
    <property type="match status" value="1"/>
</dbReference>
<reference evidence="4 5" key="1">
    <citation type="submission" date="2016-10" db="EMBL/GenBank/DDBJ databases">
        <authorList>
            <person name="de Groot N.N."/>
        </authorList>
    </citation>
    <scope>NUCLEOTIDE SEQUENCE [LARGE SCALE GENOMIC DNA]</scope>
    <source>
        <strain evidence="4 5">DSM 21019</strain>
    </source>
</reference>
<dbReference type="Pfam" id="PF07715">
    <property type="entry name" value="Plug"/>
    <property type="match status" value="1"/>
</dbReference>
<accession>A0A1I6H2E9</accession>
<evidence type="ECO:0000256" key="1">
    <source>
        <dbReference type="ARBA" id="ARBA00022729"/>
    </source>
</evidence>
<feature type="signal peptide" evidence="2">
    <location>
        <begin position="1"/>
        <end position="20"/>
    </location>
</feature>
<evidence type="ECO:0000256" key="2">
    <source>
        <dbReference type="SAM" id="SignalP"/>
    </source>
</evidence>
<dbReference type="GO" id="GO:0015344">
    <property type="term" value="F:siderophore uptake transmembrane transporter activity"/>
    <property type="evidence" value="ECO:0007669"/>
    <property type="project" value="TreeGrafter"/>
</dbReference>
<keyword evidence="1 2" id="KW-0732">Signal</keyword>
<dbReference type="InterPro" id="IPR039426">
    <property type="entry name" value="TonB-dep_rcpt-like"/>
</dbReference>
<dbReference type="InterPro" id="IPR012910">
    <property type="entry name" value="Plug_dom"/>
</dbReference>
<dbReference type="InterPro" id="IPR037066">
    <property type="entry name" value="Plug_dom_sf"/>
</dbReference>
<dbReference type="PANTHER" id="PTHR30069">
    <property type="entry name" value="TONB-DEPENDENT OUTER MEMBRANE RECEPTOR"/>
    <property type="match status" value="1"/>
</dbReference>
<evidence type="ECO:0000313" key="5">
    <source>
        <dbReference type="Proteomes" id="UP000199534"/>
    </source>
</evidence>
<keyword evidence="5" id="KW-1185">Reference proteome</keyword>
<dbReference type="AlphaFoldDB" id="A0A1I6H2E9"/>
<dbReference type="STRING" id="400055.SAMN04490243_2138"/>
<protein>
    <submittedName>
        <fullName evidence="4">TonB-dependent Receptor Plug Domain</fullName>
    </submittedName>
</protein>
<dbReference type="EMBL" id="FOYQ01000002">
    <property type="protein sequence ID" value="SFR48646.1"/>
    <property type="molecule type" value="Genomic_DNA"/>
</dbReference>
<evidence type="ECO:0000313" key="4">
    <source>
        <dbReference type="EMBL" id="SFR48646.1"/>
    </source>
</evidence>
<dbReference type="GO" id="GO:0044718">
    <property type="term" value="P:siderophore transmembrane transport"/>
    <property type="evidence" value="ECO:0007669"/>
    <property type="project" value="TreeGrafter"/>
</dbReference>
<dbReference type="OrthoDB" id="9768177at2"/>